<feature type="transmembrane region" description="Helical" evidence="7">
    <location>
        <begin position="63"/>
        <end position="89"/>
    </location>
</feature>
<feature type="transmembrane region" description="Helical" evidence="7">
    <location>
        <begin position="101"/>
        <end position="127"/>
    </location>
</feature>
<keyword evidence="9" id="KW-1185">Reference proteome</keyword>
<dbReference type="InterPro" id="IPR004813">
    <property type="entry name" value="OPT"/>
</dbReference>
<keyword evidence="3" id="KW-0813">Transport</keyword>
<comment type="subcellular location">
    <subcellularLocation>
        <location evidence="1">Membrane</location>
        <topology evidence="1">Multi-pass membrane protein</topology>
    </subcellularLocation>
</comment>
<evidence type="ECO:0000256" key="1">
    <source>
        <dbReference type="ARBA" id="ARBA00004141"/>
    </source>
</evidence>
<feature type="non-terminal residue" evidence="8">
    <location>
        <position position="1"/>
    </location>
</feature>
<evidence type="ECO:0000256" key="7">
    <source>
        <dbReference type="SAM" id="Phobius"/>
    </source>
</evidence>
<keyword evidence="5 7" id="KW-1133">Transmembrane helix</keyword>
<name>A0ABR3F2G7_9AGAR</name>
<evidence type="ECO:0008006" key="10">
    <source>
        <dbReference type="Google" id="ProtNLM"/>
    </source>
</evidence>
<dbReference type="EMBL" id="JBAHYK010001127">
    <property type="protein sequence ID" value="KAL0569402.1"/>
    <property type="molecule type" value="Genomic_DNA"/>
</dbReference>
<evidence type="ECO:0000256" key="2">
    <source>
        <dbReference type="ARBA" id="ARBA00008807"/>
    </source>
</evidence>
<evidence type="ECO:0000256" key="5">
    <source>
        <dbReference type="ARBA" id="ARBA00022989"/>
    </source>
</evidence>
<gene>
    <name evidence="8" type="ORF">V5O48_012567</name>
</gene>
<dbReference type="InterPro" id="IPR045035">
    <property type="entry name" value="YSL-like"/>
</dbReference>
<comment type="similarity">
    <text evidence="2">Belongs to the oligopeptide OPT transporter family.</text>
</comment>
<evidence type="ECO:0000313" key="9">
    <source>
        <dbReference type="Proteomes" id="UP001465976"/>
    </source>
</evidence>
<dbReference type="Proteomes" id="UP001465976">
    <property type="component" value="Unassembled WGS sequence"/>
</dbReference>
<dbReference type="Pfam" id="PF03169">
    <property type="entry name" value="OPT"/>
    <property type="match status" value="1"/>
</dbReference>
<evidence type="ECO:0000256" key="3">
    <source>
        <dbReference type="ARBA" id="ARBA00022448"/>
    </source>
</evidence>
<dbReference type="PANTHER" id="PTHR31645:SF3">
    <property type="entry name" value="OLIGOPEPTIDE TRANSPORTER"/>
    <property type="match status" value="1"/>
</dbReference>
<keyword evidence="6 7" id="KW-0472">Membrane</keyword>
<proteinExistence type="inferred from homology"/>
<feature type="transmembrane region" description="Helical" evidence="7">
    <location>
        <begin position="31"/>
        <end position="51"/>
    </location>
</feature>
<evidence type="ECO:0000313" key="8">
    <source>
        <dbReference type="EMBL" id="KAL0569402.1"/>
    </source>
</evidence>
<protein>
    <recommendedName>
        <fullName evidence="10">Oligopeptide transporter</fullName>
    </recommendedName>
</protein>
<organism evidence="8 9">
    <name type="scientific">Marasmius crinis-equi</name>
    <dbReference type="NCBI Taxonomy" id="585013"/>
    <lineage>
        <taxon>Eukaryota</taxon>
        <taxon>Fungi</taxon>
        <taxon>Dikarya</taxon>
        <taxon>Basidiomycota</taxon>
        <taxon>Agaricomycotina</taxon>
        <taxon>Agaricomycetes</taxon>
        <taxon>Agaricomycetidae</taxon>
        <taxon>Agaricales</taxon>
        <taxon>Marasmiineae</taxon>
        <taxon>Marasmiaceae</taxon>
        <taxon>Marasmius</taxon>
    </lineage>
</organism>
<reference evidence="8 9" key="1">
    <citation type="submission" date="2024-02" db="EMBL/GenBank/DDBJ databases">
        <title>A draft genome for the cacao thread blight pathogen Marasmius crinis-equi.</title>
        <authorList>
            <person name="Cohen S.P."/>
            <person name="Baruah I.K."/>
            <person name="Amoako-Attah I."/>
            <person name="Bukari Y."/>
            <person name="Meinhardt L.W."/>
            <person name="Bailey B.A."/>
        </authorList>
    </citation>
    <scope>NUCLEOTIDE SEQUENCE [LARGE SCALE GENOMIC DNA]</scope>
    <source>
        <strain evidence="8 9">GH-76</strain>
    </source>
</reference>
<comment type="caution">
    <text evidence="8">The sequence shown here is derived from an EMBL/GenBank/DDBJ whole genome shotgun (WGS) entry which is preliminary data.</text>
</comment>
<accession>A0ABR3F2G7</accession>
<dbReference type="PANTHER" id="PTHR31645">
    <property type="entry name" value="OLIGOPEPTIDE TRANSPORTER YGL114W-RELATED"/>
    <property type="match status" value="1"/>
</dbReference>
<evidence type="ECO:0000256" key="4">
    <source>
        <dbReference type="ARBA" id="ARBA00022692"/>
    </source>
</evidence>
<keyword evidence="4 7" id="KW-0812">Transmembrane</keyword>
<evidence type="ECO:0000256" key="6">
    <source>
        <dbReference type="ARBA" id="ARBA00023136"/>
    </source>
</evidence>
<sequence length="147" mass="15459">HCTYGAPSVSAWGAVALAVTSPKLPIPKSSGYTAIGLSLAAVVTVCIKHWFVPKKYWPYVPNWNAIGLGFVVPQTYYSIAMAVGSVFNYYWAKRNPKSFDLYMFAIAAGLLAGEGLGGVFNALLAVIGVDGGKFGTAIGCPGLEFCG</sequence>